<feature type="compositionally biased region" description="Acidic residues" evidence="5">
    <location>
        <begin position="12"/>
        <end position="34"/>
    </location>
</feature>
<protein>
    <submittedName>
        <fullName evidence="6">Uncharacterized protein</fullName>
    </submittedName>
</protein>
<dbReference type="Pfam" id="PF12796">
    <property type="entry name" value="Ank_2"/>
    <property type="match status" value="1"/>
</dbReference>
<sequence length="227" mass="23618">MGRPFDIIESPGEAEETDSSSSEDEAAGSGDDEGWVVAHEAEDVWDDPSDGMLAQVFDAAEAGDAAGLADLLQGLQVSLDTRGADSDTAIHLAALYGHTDCVRLLLDKGARADVADADGALPLHDASAGGYTRIVEMLLDASPDAIDRGDREGDTALHNAARGSHAEVLELLVSRGADVALQNDDFKTPLQLAEHGSRAREVLEEAERRAAAAGDTPQLAPPAVDIA</sequence>
<evidence type="ECO:0000256" key="5">
    <source>
        <dbReference type="SAM" id="MobiDB-lite"/>
    </source>
</evidence>
<feature type="region of interest" description="Disordered" evidence="5">
    <location>
        <begin position="1"/>
        <end position="48"/>
    </location>
</feature>
<evidence type="ECO:0000256" key="2">
    <source>
        <dbReference type="ARBA" id="ARBA00022737"/>
    </source>
</evidence>
<dbReference type="SUPFAM" id="SSF48403">
    <property type="entry name" value="Ankyrin repeat"/>
    <property type="match status" value="1"/>
</dbReference>
<dbReference type="PANTHER" id="PTHR24136">
    <property type="entry name" value="SOWAH (DROSOPHILA) HOMOLOG"/>
    <property type="match status" value="1"/>
</dbReference>
<dbReference type="Gene3D" id="1.25.40.20">
    <property type="entry name" value="Ankyrin repeat-containing domain"/>
    <property type="match status" value="1"/>
</dbReference>
<dbReference type="InterPro" id="IPR036770">
    <property type="entry name" value="Ankyrin_rpt-contain_sf"/>
</dbReference>
<dbReference type="OrthoDB" id="509238at2759"/>
<evidence type="ECO:0000256" key="3">
    <source>
        <dbReference type="ARBA" id="ARBA00023043"/>
    </source>
</evidence>
<dbReference type="PROSITE" id="PS50088">
    <property type="entry name" value="ANK_REPEAT"/>
    <property type="match status" value="3"/>
</dbReference>
<comment type="similarity">
    <text evidence="1">Belongs to the ankyrin SOCS box (ASB) family.</text>
</comment>
<dbReference type="Pfam" id="PF13857">
    <property type="entry name" value="Ank_5"/>
    <property type="match status" value="1"/>
</dbReference>
<evidence type="ECO:0000313" key="6">
    <source>
        <dbReference type="EMBL" id="KAI3436583.1"/>
    </source>
</evidence>
<keyword evidence="3 4" id="KW-0040">ANK repeat</keyword>
<feature type="repeat" description="ANK" evidence="4">
    <location>
        <begin position="118"/>
        <end position="150"/>
    </location>
</feature>
<feature type="repeat" description="ANK" evidence="4">
    <location>
        <begin position="85"/>
        <end position="117"/>
    </location>
</feature>
<proteinExistence type="inferred from homology"/>
<comment type="caution">
    <text evidence="6">The sequence shown here is derived from an EMBL/GenBank/DDBJ whole genome shotgun (WGS) entry which is preliminary data.</text>
</comment>
<dbReference type="PANTHER" id="PTHR24136:SF15">
    <property type="entry name" value="ANK_REP_REGION DOMAIN-CONTAINING PROTEIN"/>
    <property type="match status" value="1"/>
</dbReference>
<keyword evidence="7" id="KW-1185">Reference proteome</keyword>
<feature type="repeat" description="ANK" evidence="4">
    <location>
        <begin position="152"/>
        <end position="184"/>
    </location>
</feature>
<evidence type="ECO:0000256" key="4">
    <source>
        <dbReference type="PROSITE-ProRule" id="PRU00023"/>
    </source>
</evidence>
<dbReference type="InterPro" id="IPR051573">
    <property type="entry name" value="Ankyrin-SOCS_box_domain"/>
</dbReference>
<dbReference type="GO" id="GO:0045732">
    <property type="term" value="P:positive regulation of protein catabolic process"/>
    <property type="evidence" value="ECO:0007669"/>
    <property type="project" value="TreeGrafter"/>
</dbReference>
<organism evidence="6 7">
    <name type="scientific">Chlorella vulgaris</name>
    <name type="common">Green alga</name>
    <dbReference type="NCBI Taxonomy" id="3077"/>
    <lineage>
        <taxon>Eukaryota</taxon>
        <taxon>Viridiplantae</taxon>
        <taxon>Chlorophyta</taxon>
        <taxon>core chlorophytes</taxon>
        <taxon>Trebouxiophyceae</taxon>
        <taxon>Chlorellales</taxon>
        <taxon>Chlorellaceae</taxon>
        <taxon>Chlorella clade</taxon>
        <taxon>Chlorella</taxon>
    </lineage>
</organism>
<dbReference type="PRINTS" id="PR01415">
    <property type="entry name" value="ANKYRIN"/>
</dbReference>
<reference evidence="6" key="1">
    <citation type="journal article" date="2019" name="Plant J.">
        <title>Chlorella vulgaris genome assembly and annotation reveals the molecular basis for metabolic acclimation to high light conditions.</title>
        <authorList>
            <person name="Cecchin M."/>
            <person name="Marcolungo L."/>
            <person name="Rossato M."/>
            <person name="Girolomoni L."/>
            <person name="Cosentino E."/>
            <person name="Cuine S."/>
            <person name="Li-Beisson Y."/>
            <person name="Delledonne M."/>
            <person name="Ballottari M."/>
        </authorList>
    </citation>
    <scope>NUCLEOTIDE SEQUENCE</scope>
    <source>
        <strain evidence="6">211/11P</strain>
    </source>
</reference>
<dbReference type="GO" id="GO:0016567">
    <property type="term" value="P:protein ubiquitination"/>
    <property type="evidence" value="ECO:0007669"/>
    <property type="project" value="TreeGrafter"/>
</dbReference>
<evidence type="ECO:0000256" key="1">
    <source>
        <dbReference type="ARBA" id="ARBA00005949"/>
    </source>
</evidence>
<dbReference type="InterPro" id="IPR002110">
    <property type="entry name" value="Ankyrin_rpt"/>
</dbReference>
<dbReference type="SMART" id="SM00248">
    <property type="entry name" value="ANK"/>
    <property type="match status" value="3"/>
</dbReference>
<name>A0A9D4TWR6_CHLVU</name>
<gene>
    <name evidence="6" type="ORF">D9Q98_005999</name>
</gene>
<reference evidence="6" key="2">
    <citation type="submission" date="2020-11" db="EMBL/GenBank/DDBJ databases">
        <authorList>
            <person name="Cecchin M."/>
            <person name="Marcolungo L."/>
            <person name="Rossato M."/>
            <person name="Girolomoni L."/>
            <person name="Cosentino E."/>
            <person name="Cuine S."/>
            <person name="Li-Beisson Y."/>
            <person name="Delledonne M."/>
            <person name="Ballottari M."/>
        </authorList>
    </citation>
    <scope>NUCLEOTIDE SEQUENCE</scope>
    <source>
        <strain evidence="6">211/11P</strain>
        <tissue evidence="6">Whole cell</tissue>
    </source>
</reference>
<dbReference type="PROSITE" id="PS50297">
    <property type="entry name" value="ANK_REP_REGION"/>
    <property type="match status" value="3"/>
</dbReference>
<keyword evidence="2" id="KW-0677">Repeat</keyword>
<evidence type="ECO:0000313" key="7">
    <source>
        <dbReference type="Proteomes" id="UP001055712"/>
    </source>
</evidence>
<dbReference type="AlphaFoldDB" id="A0A9D4TWR6"/>
<dbReference type="EMBL" id="SIDB01000002">
    <property type="protein sequence ID" value="KAI3436583.1"/>
    <property type="molecule type" value="Genomic_DNA"/>
</dbReference>
<dbReference type="Proteomes" id="UP001055712">
    <property type="component" value="Unassembled WGS sequence"/>
</dbReference>
<accession>A0A9D4TWR6</accession>